<dbReference type="EMBL" id="CAJNRD030001117">
    <property type="protein sequence ID" value="CAG5079359.1"/>
    <property type="molecule type" value="Genomic_DNA"/>
</dbReference>
<sequence>MNGNKGGKEGGNWTFNRGETNSVIDYVVTNVESWGKVEKFEVGLRLESDHQPITTVIRRKEGDLRRIEEAERIQHRWTQCWGEKKRKIFEEREEKLNWLEKMGEEKWIELKKGVKECMVIKKREPKEKGK</sequence>
<evidence type="ECO:0008006" key="3">
    <source>
        <dbReference type="Google" id="ProtNLM"/>
    </source>
</evidence>
<name>A0A8J2H823_COTCN</name>
<dbReference type="OrthoDB" id="6755785at2759"/>
<gene>
    <name evidence="1" type="ORF">HICCMSTLAB_LOCUS2992</name>
</gene>
<dbReference type="SUPFAM" id="SSF56219">
    <property type="entry name" value="DNase I-like"/>
    <property type="match status" value="1"/>
</dbReference>
<reference evidence="1" key="1">
    <citation type="submission" date="2021-04" db="EMBL/GenBank/DDBJ databases">
        <authorList>
            <person name="Chebbi M.A.C M."/>
        </authorList>
    </citation>
    <scope>NUCLEOTIDE SEQUENCE</scope>
</reference>
<proteinExistence type="predicted"/>
<dbReference type="AlphaFoldDB" id="A0A8J2H823"/>
<accession>A0A8J2H823</accession>
<organism evidence="1 2">
    <name type="scientific">Cotesia congregata</name>
    <name type="common">Parasitoid wasp</name>
    <name type="synonym">Apanteles congregatus</name>
    <dbReference type="NCBI Taxonomy" id="51543"/>
    <lineage>
        <taxon>Eukaryota</taxon>
        <taxon>Metazoa</taxon>
        <taxon>Ecdysozoa</taxon>
        <taxon>Arthropoda</taxon>
        <taxon>Hexapoda</taxon>
        <taxon>Insecta</taxon>
        <taxon>Pterygota</taxon>
        <taxon>Neoptera</taxon>
        <taxon>Endopterygota</taxon>
        <taxon>Hymenoptera</taxon>
        <taxon>Apocrita</taxon>
        <taxon>Ichneumonoidea</taxon>
        <taxon>Braconidae</taxon>
        <taxon>Microgastrinae</taxon>
        <taxon>Cotesia</taxon>
    </lineage>
</organism>
<protein>
    <recommendedName>
        <fullName evidence="3">Endonuclease/exonuclease/phosphatase domain-containing protein</fullName>
    </recommendedName>
</protein>
<comment type="caution">
    <text evidence="1">The sequence shown here is derived from an EMBL/GenBank/DDBJ whole genome shotgun (WGS) entry which is preliminary data.</text>
</comment>
<keyword evidence="2" id="KW-1185">Reference proteome</keyword>
<evidence type="ECO:0000313" key="2">
    <source>
        <dbReference type="Proteomes" id="UP000786811"/>
    </source>
</evidence>
<evidence type="ECO:0000313" key="1">
    <source>
        <dbReference type="EMBL" id="CAG5079359.1"/>
    </source>
</evidence>
<dbReference type="Proteomes" id="UP000786811">
    <property type="component" value="Unassembled WGS sequence"/>
</dbReference>
<dbReference type="Gene3D" id="3.60.10.10">
    <property type="entry name" value="Endonuclease/exonuclease/phosphatase"/>
    <property type="match status" value="1"/>
</dbReference>
<dbReference type="InterPro" id="IPR036691">
    <property type="entry name" value="Endo/exonu/phosph_ase_sf"/>
</dbReference>